<dbReference type="Gene3D" id="3.10.310.10">
    <property type="entry name" value="Diaminopimelate Epimerase, Chain A, domain 1"/>
    <property type="match status" value="2"/>
</dbReference>
<dbReference type="InterPro" id="IPR003719">
    <property type="entry name" value="Phenazine_PhzF-like"/>
</dbReference>
<protein>
    <submittedName>
        <fullName evidence="4">Phenazine biosynthesis-like domain-containing protein 1</fullName>
    </submittedName>
</protein>
<gene>
    <name evidence="4" type="primary">Pbld1_3</name>
    <name evidence="4" type="ORF">AVEN_68146_1</name>
</gene>
<dbReference type="PIRSF" id="PIRSF016184">
    <property type="entry name" value="PhzC_PhzF"/>
    <property type="match status" value="1"/>
</dbReference>
<sequence length="248" mass="27313">MEKSIFPIYIVDAFAKSPFHGNPAAICLVPFNYDAGNDLKQKIAAEINLSETAFLKTVNEIDSFQSGKRFSLSWFTPSSEVRLCGHATLATAAVLFKECNNESQVLEFETLSGVLKAERVQNDRIQLNLPAYESNPVNEEYQKLVKAFSKTLPVEEAVLSVSKNVLIRLSDTVTRKEFEAIKTNDAELLSAASGIIGVILTVKASGEQCADEEGNRYDFLSRYFAPWYGVSEDPVCGSAHAVLYSHVG</sequence>
<name>A0A4Y2R634_ARAVE</name>
<proteinExistence type="inferred from homology"/>
<dbReference type="OrthoDB" id="75169at2759"/>
<dbReference type="AlphaFoldDB" id="A0A4Y2R634"/>
<dbReference type="PANTHER" id="PTHR13774">
    <property type="entry name" value="PHENAZINE BIOSYNTHESIS PROTEIN"/>
    <property type="match status" value="1"/>
</dbReference>
<feature type="active site" evidence="3">
    <location>
        <position position="51"/>
    </location>
</feature>
<dbReference type="Pfam" id="PF02567">
    <property type="entry name" value="PhzC-PhzF"/>
    <property type="match status" value="1"/>
</dbReference>
<evidence type="ECO:0000313" key="4">
    <source>
        <dbReference type="EMBL" id="GBN71121.1"/>
    </source>
</evidence>
<keyword evidence="2" id="KW-0413">Isomerase</keyword>
<dbReference type="Proteomes" id="UP000499080">
    <property type="component" value="Unassembled WGS sequence"/>
</dbReference>
<dbReference type="GO" id="GO:0016853">
    <property type="term" value="F:isomerase activity"/>
    <property type="evidence" value="ECO:0007669"/>
    <property type="project" value="UniProtKB-KW"/>
</dbReference>
<dbReference type="NCBIfam" id="TIGR00654">
    <property type="entry name" value="PhzF_family"/>
    <property type="match status" value="1"/>
</dbReference>
<comment type="caution">
    <text evidence="4">The sequence shown here is derived from an EMBL/GenBank/DDBJ whole genome shotgun (WGS) entry which is preliminary data.</text>
</comment>
<dbReference type="PANTHER" id="PTHR13774:SF17">
    <property type="entry name" value="PHENAZINE BIOSYNTHESIS-LIKE DOMAIN-CONTAINING PROTEIN"/>
    <property type="match status" value="1"/>
</dbReference>
<evidence type="ECO:0000256" key="1">
    <source>
        <dbReference type="ARBA" id="ARBA00008270"/>
    </source>
</evidence>
<dbReference type="GO" id="GO:0005737">
    <property type="term" value="C:cytoplasm"/>
    <property type="evidence" value="ECO:0007669"/>
    <property type="project" value="TreeGrafter"/>
</dbReference>
<dbReference type="SUPFAM" id="SSF54506">
    <property type="entry name" value="Diaminopimelate epimerase-like"/>
    <property type="match status" value="1"/>
</dbReference>
<accession>A0A4Y2R634</accession>
<comment type="similarity">
    <text evidence="1">Belongs to the PhzF family.</text>
</comment>
<organism evidence="4 5">
    <name type="scientific">Araneus ventricosus</name>
    <name type="common">Orbweaver spider</name>
    <name type="synonym">Epeira ventricosa</name>
    <dbReference type="NCBI Taxonomy" id="182803"/>
    <lineage>
        <taxon>Eukaryota</taxon>
        <taxon>Metazoa</taxon>
        <taxon>Ecdysozoa</taxon>
        <taxon>Arthropoda</taxon>
        <taxon>Chelicerata</taxon>
        <taxon>Arachnida</taxon>
        <taxon>Araneae</taxon>
        <taxon>Araneomorphae</taxon>
        <taxon>Entelegynae</taxon>
        <taxon>Araneoidea</taxon>
        <taxon>Araneidae</taxon>
        <taxon>Araneus</taxon>
    </lineage>
</organism>
<reference evidence="4 5" key="1">
    <citation type="journal article" date="2019" name="Sci. Rep.">
        <title>Orb-weaving spider Araneus ventricosus genome elucidates the spidroin gene catalogue.</title>
        <authorList>
            <person name="Kono N."/>
            <person name="Nakamura H."/>
            <person name="Ohtoshi R."/>
            <person name="Moran D.A.P."/>
            <person name="Shinohara A."/>
            <person name="Yoshida Y."/>
            <person name="Fujiwara M."/>
            <person name="Mori M."/>
            <person name="Tomita M."/>
            <person name="Arakawa K."/>
        </authorList>
    </citation>
    <scope>NUCLEOTIDE SEQUENCE [LARGE SCALE GENOMIC DNA]</scope>
</reference>
<dbReference type="EMBL" id="BGPR01015917">
    <property type="protein sequence ID" value="GBN71121.1"/>
    <property type="molecule type" value="Genomic_DNA"/>
</dbReference>
<keyword evidence="5" id="KW-1185">Reference proteome</keyword>
<evidence type="ECO:0000256" key="3">
    <source>
        <dbReference type="PIRSR" id="PIRSR016184-1"/>
    </source>
</evidence>
<evidence type="ECO:0000256" key="2">
    <source>
        <dbReference type="ARBA" id="ARBA00023235"/>
    </source>
</evidence>
<evidence type="ECO:0000313" key="5">
    <source>
        <dbReference type="Proteomes" id="UP000499080"/>
    </source>
</evidence>